<dbReference type="GeneID" id="93520466"/>
<reference evidence="1 2" key="1">
    <citation type="journal article" date="2012" name="J. Bacteriol.">
        <title>Complete Genome Sequence of Providencia stuartii Clinical Isolate MRSN 2154.</title>
        <authorList>
            <person name="Clifford R.J."/>
            <person name="Hang J."/>
            <person name="Riley M.C."/>
            <person name="Onmus-Leone F."/>
            <person name="Kuschner R.A."/>
            <person name="Lesho E.P."/>
            <person name="Waterman P.E."/>
        </authorList>
    </citation>
    <scope>NUCLEOTIDE SEQUENCE [LARGE SCALE GENOMIC DNA]</scope>
    <source>
        <strain evidence="1 2">MRSN 2154</strain>
    </source>
</reference>
<proteinExistence type="predicted"/>
<dbReference type="HOGENOM" id="CLU_1467432_0_0_6"/>
<name>A0A140NQ53_PROSM</name>
<dbReference type="RefSeq" id="WP_004924935.1">
    <property type="nucleotide sequence ID" value="NC_017731.1"/>
</dbReference>
<sequence length="189" mass="20782">MDTQPTTTAITVTLKARIQPERRADLEDAFMHVMQSMEKDIHVTGGGTLLSDNGEIDECDIELSVAEANDENISLIIQLFSSMLAPKGSRLVIHGEDIVIEFGDEEGLALYLNGTDLPDEVYENSDINDIFDKLDEAVEDIGAIHGVWEGPTETAFYFYGASFAEMSSLLQPLIDSIPLCQKSRVVQIA</sequence>
<dbReference type="Proteomes" id="UP000005012">
    <property type="component" value="Chromosome"/>
</dbReference>
<organism evidence="1 2">
    <name type="scientific">Providencia stuartii (strain MRSN 2154)</name>
    <dbReference type="NCBI Taxonomy" id="1157951"/>
    <lineage>
        <taxon>Bacteria</taxon>
        <taxon>Pseudomonadati</taxon>
        <taxon>Pseudomonadota</taxon>
        <taxon>Gammaproteobacteria</taxon>
        <taxon>Enterobacterales</taxon>
        <taxon>Morganellaceae</taxon>
        <taxon>Providencia</taxon>
    </lineage>
</organism>
<evidence type="ECO:0000313" key="2">
    <source>
        <dbReference type="Proteomes" id="UP000005012"/>
    </source>
</evidence>
<gene>
    <name evidence="1" type="ordered locus">S70_14905</name>
</gene>
<protein>
    <submittedName>
        <fullName evidence="1">Uncharacterized protein</fullName>
    </submittedName>
</protein>
<dbReference type="AlphaFoldDB" id="A0A140NQ53"/>
<dbReference type="EMBL" id="CP003488">
    <property type="protein sequence ID" value="AFH94807.1"/>
    <property type="molecule type" value="Genomic_DNA"/>
</dbReference>
<dbReference type="OrthoDB" id="5194749at2"/>
<reference evidence="2" key="2">
    <citation type="submission" date="2012-04" db="EMBL/GenBank/DDBJ databases">
        <title>Complete genome sequence of Providencia stuartii clinical isolate MRSN 2154.</title>
        <authorList>
            <person name="Clifford R.J."/>
            <person name="Hang J."/>
            <person name="Riley M.C."/>
            <person name="Onmus-Leone F."/>
            <person name="Kuschner R.A."/>
            <person name="Lesho E.P."/>
            <person name="Waterman P.E."/>
        </authorList>
    </citation>
    <scope>NUCLEOTIDE SEQUENCE [LARGE SCALE GENOMIC DNA]</scope>
    <source>
        <strain evidence="2">MRSN 2154</strain>
    </source>
</reference>
<dbReference type="PATRIC" id="fig|1157951.4.peg.3001"/>
<dbReference type="KEGG" id="psi:S70_14905"/>
<evidence type="ECO:0000313" key="1">
    <source>
        <dbReference type="EMBL" id="AFH94807.1"/>
    </source>
</evidence>
<accession>A0A140NQ53</accession>